<reference evidence="1" key="1">
    <citation type="submission" date="2022-11" db="EMBL/GenBank/DDBJ databases">
        <authorList>
            <person name="Hyden B.L."/>
            <person name="Feng K."/>
            <person name="Yates T."/>
            <person name="Jawdy S."/>
            <person name="Smart L.B."/>
            <person name="Muchero W."/>
        </authorList>
    </citation>
    <scope>NUCLEOTIDE SEQUENCE</scope>
    <source>
        <tissue evidence="1">Shoot tip</tissue>
    </source>
</reference>
<evidence type="ECO:0000313" key="1">
    <source>
        <dbReference type="EMBL" id="KAJ6731683.1"/>
    </source>
</evidence>
<dbReference type="EMBL" id="JAPFFK010000012">
    <property type="protein sequence ID" value="KAJ6731683.1"/>
    <property type="molecule type" value="Genomic_DNA"/>
</dbReference>
<reference evidence="1" key="2">
    <citation type="journal article" date="2023" name="Int. J. Mol. Sci.">
        <title>De Novo Assembly and Annotation of 11 Diverse Shrub Willow (Salix) Genomes Reveals Novel Gene Organization in Sex-Linked Regions.</title>
        <authorList>
            <person name="Hyden B."/>
            <person name="Feng K."/>
            <person name="Yates T.B."/>
            <person name="Jawdy S."/>
            <person name="Cereghino C."/>
            <person name="Smart L.B."/>
            <person name="Muchero W."/>
        </authorList>
    </citation>
    <scope>NUCLEOTIDE SEQUENCE</scope>
    <source>
        <tissue evidence="1">Shoot tip</tissue>
    </source>
</reference>
<comment type="caution">
    <text evidence="1">The sequence shown here is derived from an EMBL/GenBank/DDBJ whole genome shotgun (WGS) entry which is preliminary data.</text>
</comment>
<protein>
    <submittedName>
        <fullName evidence="1">Uncharacterized protein</fullName>
    </submittedName>
</protein>
<gene>
    <name evidence="1" type="ORF">OIU79_002917</name>
</gene>
<name>A0A9Q0ZEQ7_SALPP</name>
<dbReference type="AlphaFoldDB" id="A0A9Q0ZEQ7"/>
<sequence length="52" mass="6009">MRLSLSSSGSHCCAQRIRILLRVLVTRTSPSIDDKNYIPIRIYRIKLSLHVK</sequence>
<keyword evidence="2" id="KW-1185">Reference proteome</keyword>
<accession>A0A9Q0ZEQ7</accession>
<dbReference type="Proteomes" id="UP001151532">
    <property type="component" value="Chromosome 18"/>
</dbReference>
<evidence type="ECO:0000313" key="2">
    <source>
        <dbReference type="Proteomes" id="UP001151532"/>
    </source>
</evidence>
<proteinExistence type="predicted"/>
<organism evidence="1 2">
    <name type="scientific">Salix purpurea</name>
    <name type="common">Purple osier willow</name>
    <dbReference type="NCBI Taxonomy" id="77065"/>
    <lineage>
        <taxon>Eukaryota</taxon>
        <taxon>Viridiplantae</taxon>
        <taxon>Streptophyta</taxon>
        <taxon>Embryophyta</taxon>
        <taxon>Tracheophyta</taxon>
        <taxon>Spermatophyta</taxon>
        <taxon>Magnoliopsida</taxon>
        <taxon>eudicotyledons</taxon>
        <taxon>Gunneridae</taxon>
        <taxon>Pentapetalae</taxon>
        <taxon>rosids</taxon>
        <taxon>fabids</taxon>
        <taxon>Malpighiales</taxon>
        <taxon>Salicaceae</taxon>
        <taxon>Saliceae</taxon>
        <taxon>Salix</taxon>
    </lineage>
</organism>